<dbReference type="GO" id="GO:0042834">
    <property type="term" value="F:peptidoglycan binding"/>
    <property type="evidence" value="ECO:0007669"/>
    <property type="project" value="InterPro"/>
</dbReference>
<dbReference type="InterPro" id="IPR007730">
    <property type="entry name" value="SPOR-like_dom"/>
</dbReference>
<dbReference type="RefSeq" id="WP_119759140.1">
    <property type="nucleotide sequence ID" value="NZ_QYUM01000002.1"/>
</dbReference>
<evidence type="ECO:0000256" key="2">
    <source>
        <dbReference type="SAM" id="SignalP"/>
    </source>
</evidence>
<feature type="region of interest" description="Disordered" evidence="1">
    <location>
        <begin position="193"/>
        <end position="214"/>
    </location>
</feature>
<dbReference type="EMBL" id="QYUM01000002">
    <property type="protein sequence ID" value="RJF92860.1"/>
    <property type="molecule type" value="Genomic_DNA"/>
</dbReference>
<sequence length="334" mass="35189">MKAFARLLGAGFAVAALAASIPAIADVEQGIDAWLRGDFAEAVNQWRPLAIEGDADAQFNLATAYKLGRGVRADLVQAEQWYRRAALQGHEEAEDNYGLALFQNGRRAEALPWLEKSVARGEPRAEYILGTALFNGDLVAKDWTRAYALVTRASAAGLPQASKAIAQMDQFMPLDQRQQAVVLARQIESNRARPAVPAPVTTNLPPSQAAATTKPVGAPYPVPGAAAKPAPVVAKAVAPVKATAPEPKAAPRVAAPASGAWRVQLGAFSDATRAKTLWNGLQPKVKGLGAVQSFYVKAGAVTRLQAGPFASKADAERQCDAIKTAGQPCLTVKP</sequence>
<feature type="signal peptide" evidence="2">
    <location>
        <begin position="1"/>
        <end position="25"/>
    </location>
</feature>
<dbReference type="Gene3D" id="3.30.70.1070">
    <property type="entry name" value="Sporulation related repeat"/>
    <property type="match status" value="1"/>
</dbReference>
<reference evidence="4 5" key="1">
    <citation type="submission" date="2018-09" db="EMBL/GenBank/DDBJ databases">
        <authorList>
            <person name="Zhu H."/>
        </authorList>
    </citation>
    <scope>NUCLEOTIDE SEQUENCE [LARGE SCALE GENOMIC DNA]</scope>
    <source>
        <strain evidence="4 5">K2R01-6</strain>
    </source>
</reference>
<dbReference type="InterPro" id="IPR052748">
    <property type="entry name" value="ISR_Activator"/>
</dbReference>
<feature type="chain" id="PRO_5019195463" description="SPOR domain-containing protein" evidence="2">
    <location>
        <begin position="26"/>
        <end position="334"/>
    </location>
</feature>
<proteinExistence type="predicted"/>
<dbReference type="InterPro" id="IPR006597">
    <property type="entry name" value="Sel1-like"/>
</dbReference>
<dbReference type="PANTHER" id="PTHR45011">
    <property type="entry name" value="DAP3-BINDING CELL DEATH ENHANCER 1"/>
    <property type="match status" value="1"/>
</dbReference>
<gene>
    <name evidence="4" type="ORF">D3876_00245</name>
</gene>
<name>A0A418WNR1_9SPHN</name>
<dbReference type="AlphaFoldDB" id="A0A418WNR1"/>
<dbReference type="SMART" id="SM00671">
    <property type="entry name" value="SEL1"/>
    <property type="match status" value="2"/>
</dbReference>
<feature type="domain" description="SPOR" evidence="3">
    <location>
        <begin position="255"/>
        <end position="334"/>
    </location>
</feature>
<evidence type="ECO:0000313" key="5">
    <source>
        <dbReference type="Proteomes" id="UP000286100"/>
    </source>
</evidence>
<accession>A0A418WNR1</accession>
<comment type="caution">
    <text evidence="4">The sequence shown here is derived from an EMBL/GenBank/DDBJ whole genome shotgun (WGS) entry which is preliminary data.</text>
</comment>
<dbReference type="Pfam" id="PF08238">
    <property type="entry name" value="Sel1"/>
    <property type="match status" value="2"/>
</dbReference>
<keyword evidence="5" id="KW-1185">Reference proteome</keyword>
<protein>
    <recommendedName>
        <fullName evidence="3">SPOR domain-containing protein</fullName>
    </recommendedName>
</protein>
<dbReference type="InterPro" id="IPR011990">
    <property type="entry name" value="TPR-like_helical_dom_sf"/>
</dbReference>
<keyword evidence="2" id="KW-0732">Signal</keyword>
<feature type="compositionally biased region" description="Polar residues" evidence="1">
    <location>
        <begin position="200"/>
        <end position="211"/>
    </location>
</feature>
<evidence type="ECO:0000313" key="4">
    <source>
        <dbReference type="EMBL" id="RJF92860.1"/>
    </source>
</evidence>
<dbReference type="Proteomes" id="UP000286100">
    <property type="component" value="Unassembled WGS sequence"/>
</dbReference>
<dbReference type="OrthoDB" id="112232at2"/>
<dbReference type="Pfam" id="PF05036">
    <property type="entry name" value="SPOR"/>
    <property type="match status" value="1"/>
</dbReference>
<organism evidence="4 5">
    <name type="scientific">Sphingomonas cavernae</name>
    <dbReference type="NCBI Taxonomy" id="2320861"/>
    <lineage>
        <taxon>Bacteria</taxon>
        <taxon>Pseudomonadati</taxon>
        <taxon>Pseudomonadota</taxon>
        <taxon>Alphaproteobacteria</taxon>
        <taxon>Sphingomonadales</taxon>
        <taxon>Sphingomonadaceae</taxon>
        <taxon>Sphingomonas</taxon>
    </lineage>
</organism>
<dbReference type="InterPro" id="IPR036680">
    <property type="entry name" value="SPOR-like_sf"/>
</dbReference>
<evidence type="ECO:0000259" key="3">
    <source>
        <dbReference type="PROSITE" id="PS51724"/>
    </source>
</evidence>
<evidence type="ECO:0000256" key="1">
    <source>
        <dbReference type="SAM" id="MobiDB-lite"/>
    </source>
</evidence>
<dbReference type="PROSITE" id="PS51724">
    <property type="entry name" value="SPOR"/>
    <property type="match status" value="1"/>
</dbReference>
<dbReference type="SUPFAM" id="SSF81901">
    <property type="entry name" value="HCP-like"/>
    <property type="match status" value="1"/>
</dbReference>
<dbReference type="PANTHER" id="PTHR45011:SF1">
    <property type="entry name" value="DAP3-BINDING CELL DEATH ENHANCER 1"/>
    <property type="match status" value="1"/>
</dbReference>
<dbReference type="SUPFAM" id="SSF110997">
    <property type="entry name" value="Sporulation related repeat"/>
    <property type="match status" value="1"/>
</dbReference>
<dbReference type="Gene3D" id="1.25.40.10">
    <property type="entry name" value="Tetratricopeptide repeat domain"/>
    <property type="match status" value="1"/>
</dbReference>